<evidence type="ECO:0000313" key="3">
    <source>
        <dbReference type="Proteomes" id="UP000000437"/>
    </source>
</evidence>
<gene>
    <name evidence="4 5" type="primary">si:ch211-106h4.12</name>
</gene>
<evidence type="ECO:0000313" key="4">
    <source>
        <dbReference type="RefSeq" id="XP_009296869.1"/>
    </source>
</evidence>
<dbReference type="AlphaFoldDB" id="A0A8M3AQ98"/>
<dbReference type="GeneID" id="561742"/>
<dbReference type="RefSeq" id="XP_009296869.1">
    <property type="nucleotide sequence ID" value="XM_009298594.4"/>
</dbReference>
<feature type="chain" id="PRO_5035434996" evidence="2">
    <location>
        <begin position="22"/>
        <end position="120"/>
    </location>
</feature>
<feature type="compositionally biased region" description="Basic and acidic residues" evidence="1">
    <location>
        <begin position="70"/>
        <end position="81"/>
    </location>
</feature>
<dbReference type="AGR" id="ZFIN:ZDB-GENE-070705-12"/>
<proteinExistence type="predicted"/>
<dbReference type="Proteomes" id="UP000000437">
    <property type="component" value="Chromosome 2"/>
</dbReference>
<feature type="compositionally biased region" description="Basic and acidic residues" evidence="1">
    <location>
        <begin position="109"/>
        <end position="120"/>
    </location>
</feature>
<feature type="region of interest" description="Disordered" evidence="1">
    <location>
        <begin position="23"/>
        <end position="120"/>
    </location>
</feature>
<accession>A0A8M3AQ98</accession>
<feature type="signal peptide" evidence="2">
    <location>
        <begin position="1"/>
        <end position="21"/>
    </location>
</feature>
<evidence type="ECO:0000313" key="5">
    <source>
        <dbReference type="ZFIN" id="ZDB-GENE-070705-12"/>
    </source>
</evidence>
<evidence type="ECO:0000256" key="1">
    <source>
        <dbReference type="SAM" id="MobiDB-lite"/>
    </source>
</evidence>
<sequence>MKVCVELGLLCLSLLISSLHGEEIDTESSKQMPPNLDEEDIPQLQMYRVRRQTEEKNEEKSVASSQRSDVNLRVKRQEKNKNNKRKKPRPAQFSLLGSNQDPPQQTVRAKREETAGGKRP</sequence>
<feature type="compositionally biased region" description="Polar residues" evidence="1">
    <location>
        <begin position="95"/>
        <end position="107"/>
    </location>
</feature>
<dbReference type="ZFIN" id="ZDB-GENE-070705-12">
    <property type="gene designation" value="si:ch211-106h4.12"/>
</dbReference>
<evidence type="ECO:0000256" key="2">
    <source>
        <dbReference type="SAM" id="SignalP"/>
    </source>
</evidence>
<reference evidence="4" key="1">
    <citation type="submission" date="2025-08" db="UniProtKB">
        <authorList>
            <consortium name="RefSeq"/>
        </authorList>
    </citation>
    <scope>IDENTIFICATION</scope>
    <source>
        <strain evidence="4">Tuebingen</strain>
        <tissue evidence="4">Fibroblasts and whole tissue</tissue>
    </source>
</reference>
<keyword evidence="3" id="KW-1185">Reference proteome</keyword>
<feature type="compositionally biased region" description="Basic and acidic residues" evidence="1">
    <location>
        <begin position="51"/>
        <end position="61"/>
    </location>
</feature>
<name>A0A8M3AQ98_DANRE</name>
<organism evidence="3 4">
    <name type="scientific">Danio rerio</name>
    <name type="common">Zebrafish</name>
    <name type="synonym">Brachydanio rerio</name>
    <dbReference type="NCBI Taxonomy" id="7955"/>
    <lineage>
        <taxon>Eukaryota</taxon>
        <taxon>Metazoa</taxon>
        <taxon>Chordata</taxon>
        <taxon>Craniata</taxon>
        <taxon>Vertebrata</taxon>
        <taxon>Euteleostomi</taxon>
        <taxon>Actinopterygii</taxon>
        <taxon>Neopterygii</taxon>
        <taxon>Teleostei</taxon>
        <taxon>Ostariophysi</taxon>
        <taxon>Cypriniformes</taxon>
        <taxon>Danionidae</taxon>
        <taxon>Danioninae</taxon>
        <taxon>Danio</taxon>
    </lineage>
</organism>
<keyword evidence="2" id="KW-0732">Signal</keyword>
<protein>
    <submittedName>
        <fullName evidence="4">Uncharacterized protein si:ch211-106h4.12 isoform X2</fullName>
    </submittedName>
</protein>